<comment type="caution">
    <text evidence="1">The sequence shown here is derived from an EMBL/GenBank/DDBJ whole genome shotgun (WGS) entry which is preliminary data.</text>
</comment>
<evidence type="ECO:0000313" key="2">
    <source>
        <dbReference type="Proteomes" id="UP001165064"/>
    </source>
</evidence>
<organism evidence="1 2">
    <name type="scientific">Ambrosiozyma monospora</name>
    <name type="common">Yeast</name>
    <name type="synonym">Endomycopsis monosporus</name>
    <dbReference type="NCBI Taxonomy" id="43982"/>
    <lineage>
        <taxon>Eukaryota</taxon>
        <taxon>Fungi</taxon>
        <taxon>Dikarya</taxon>
        <taxon>Ascomycota</taxon>
        <taxon>Saccharomycotina</taxon>
        <taxon>Pichiomycetes</taxon>
        <taxon>Pichiales</taxon>
        <taxon>Pichiaceae</taxon>
        <taxon>Ambrosiozyma</taxon>
    </lineage>
</organism>
<dbReference type="EMBL" id="BSXS01005695">
    <property type="protein sequence ID" value="GME84701.1"/>
    <property type="molecule type" value="Genomic_DNA"/>
</dbReference>
<protein>
    <submittedName>
        <fullName evidence="1">Unnamed protein product</fullName>
    </submittedName>
</protein>
<reference evidence="1" key="1">
    <citation type="submission" date="2023-04" db="EMBL/GenBank/DDBJ databases">
        <title>Ambrosiozyma monospora NBRC 10751.</title>
        <authorList>
            <person name="Ichikawa N."/>
            <person name="Sato H."/>
            <person name="Tonouchi N."/>
        </authorList>
    </citation>
    <scope>NUCLEOTIDE SEQUENCE</scope>
    <source>
        <strain evidence="1">NBRC 10751</strain>
    </source>
</reference>
<name>A0ACB5TBA8_AMBMO</name>
<dbReference type="Proteomes" id="UP001165064">
    <property type="component" value="Unassembled WGS sequence"/>
</dbReference>
<keyword evidence="2" id="KW-1185">Reference proteome</keyword>
<gene>
    <name evidence="1" type="ORF">Amon02_000703200</name>
</gene>
<proteinExistence type="predicted"/>
<evidence type="ECO:0000313" key="1">
    <source>
        <dbReference type="EMBL" id="GME84701.1"/>
    </source>
</evidence>
<accession>A0ACB5TBA8</accession>
<sequence length="242" mass="26574">MRNGELFCEWVPINPENVSVNEIQEESVPKTMDMEANTQSNSIDSEVATGIQDITDSQAEKQPLLPDDINSQSNEAQTNKSSIVSIAISALTAVVNTITSLFTRSQDDQNTHSTVYNDTAEYGAGSLLDCLDWLDSMCVQFAPLSRHYAIVRKQQLKLHDAHITKSYKVQTNKTYGVVIASDDASTSTNVGSEAKEVHLSSSSTMTFDLVNSGIPAHRARSLFDELDWLDSVCIQSTPFAYA</sequence>